<proteinExistence type="predicted"/>
<organism evidence="3 4">
    <name type="scientific">Citrullus colocynthis</name>
    <name type="common">colocynth</name>
    <dbReference type="NCBI Taxonomy" id="252529"/>
    <lineage>
        <taxon>Eukaryota</taxon>
        <taxon>Viridiplantae</taxon>
        <taxon>Streptophyta</taxon>
        <taxon>Embryophyta</taxon>
        <taxon>Tracheophyta</taxon>
        <taxon>Spermatophyta</taxon>
        <taxon>Magnoliopsida</taxon>
        <taxon>eudicotyledons</taxon>
        <taxon>Gunneridae</taxon>
        <taxon>Pentapetalae</taxon>
        <taxon>rosids</taxon>
        <taxon>fabids</taxon>
        <taxon>Cucurbitales</taxon>
        <taxon>Cucurbitaceae</taxon>
        <taxon>Benincaseae</taxon>
        <taxon>Citrullus</taxon>
    </lineage>
</organism>
<accession>A0ABP0YEW3</accession>
<keyword evidence="2" id="KW-0732">Signal</keyword>
<keyword evidence="4" id="KW-1185">Reference proteome</keyword>
<evidence type="ECO:0000313" key="3">
    <source>
        <dbReference type="EMBL" id="CAK9317197.1"/>
    </source>
</evidence>
<evidence type="ECO:0000256" key="2">
    <source>
        <dbReference type="SAM" id="SignalP"/>
    </source>
</evidence>
<name>A0ABP0YEW3_9ROSI</name>
<keyword evidence="1" id="KW-0472">Membrane</keyword>
<sequence length="100" mass="11614">MWELMGFSFLSFVFVLHLLPSERMYEESGGVVGGVVGCCFLRYVSYYALIQLCSFVFILFLSHSLLNFFFCFMVFLLRIIFLGLSLDILVICYFHIFVSS</sequence>
<dbReference type="EMBL" id="OZ021737">
    <property type="protein sequence ID" value="CAK9317197.1"/>
    <property type="molecule type" value="Genomic_DNA"/>
</dbReference>
<evidence type="ECO:0000256" key="1">
    <source>
        <dbReference type="SAM" id="Phobius"/>
    </source>
</evidence>
<protein>
    <recommendedName>
        <fullName evidence="5">NADH dehydrogenase subunit 6</fullName>
    </recommendedName>
</protein>
<keyword evidence="1" id="KW-0812">Transmembrane</keyword>
<feature type="signal peptide" evidence="2">
    <location>
        <begin position="1"/>
        <end position="20"/>
    </location>
</feature>
<gene>
    <name evidence="3" type="ORF">CITCOLO1_LOCUS9096</name>
</gene>
<keyword evidence="1" id="KW-1133">Transmembrane helix</keyword>
<dbReference type="Proteomes" id="UP001642487">
    <property type="component" value="Chromosome 3"/>
</dbReference>
<evidence type="ECO:0000313" key="4">
    <source>
        <dbReference type="Proteomes" id="UP001642487"/>
    </source>
</evidence>
<feature type="chain" id="PRO_5045043668" description="NADH dehydrogenase subunit 6" evidence="2">
    <location>
        <begin position="21"/>
        <end position="100"/>
    </location>
</feature>
<evidence type="ECO:0008006" key="5">
    <source>
        <dbReference type="Google" id="ProtNLM"/>
    </source>
</evidence>
<feature type="transmembrane region" description="Helical" evidence="1">
    <location>
        <begin position="68"/>
        <end position="96"/>
    </location>
</feature>
<reference evidence="3 4" key="1">
    <citation type="submission" date="2024-03" db="EMBL/GenBank/DDBJ databases">
        <authorList>
            <person name="Gkanogiannis A."/>
            <person name="Becerra Lopez-Lavalle L."/>
        </authorList>
    </citation>
    <scope>NUCLEOTIDE SEQUENCE [LARGE SCALE GENOMIC DNA]</scope>
</reference>